<proteinExistence type="predicted"/>
<sequence length="89" mass="9708">MSQADHDDPYTGSREKSALHATPNDVAISTVAIDLAKDVFELGFADADARILEPRRLNRAAFARGLYNRPPLRVVGRLTTANRTQSPCG</sequence>
<protein>
    <submittedName>
        <fullName evidence="2">Uncharacterized protein</fullName>
    </submittedName>
</protein>
<comment type="caution">
    <text evidence="2">The sequence shown here is derived from an EMBL/GenBank/DDBJ whole genome shotgun (WGS) entry which is preliminary data.</text>
</comment>
<feature type="compositionally biased region" description="Basic and acidic residues" evidence="1">
    <location>
        <begin position="1"/>
        <end position="18"/>
    </location>
</feature>
<feature type="region of interest" description="Disordered" evidence="1">
    <location>
        <begin position="1"/>
        <end position="21"/>
    </location>
</feature>
<reference evidence="2 3" key="1">
    <citation type="journal article" date="2015" name="Stand. Genomic Sci.">
        <title>Genomic Encyclopedia of Bacterial and Archaeal Type Strains, Phase III: the genomes of soil and plant-associated and newly described type strains.</title>
        <authorList>
            <person name="Whitman W.B."/>
            <person name="Woyke T."/>
            <person name="Klenk H.P."/>
            <person name="Zhou Y."/>
            <person name="Lilburn T.G."/>
            <person name="Beck B.J."/>
            <person name="De Vos P."/>
            <person name="Vandamme P."/>
            <person name="Eisen J.A."/>
            <person name="Garrity G."/>
            <person name="Hugenholtz P."/>
            <person name="Kyrpides N.C."/>
        </authorList>
    </citation>
    <scope>NUCLEOTIDE SEQUENCE [LARGE SCALE GENOMIC DNA]</scope>
    <source>
        <strain evidence="2 3">A3</strain>
    </source>
</reference>
<organism evidence="2 3">
    <name type="scientific">Dokdonella fugitiva</name>
    <dbReference type="NCBI Taxonomy" id="328517"/>
    <lineage>
        <taxon>Bacteria</taxon>
        <taxon>Pseudomonadati</taxon>
        <taxon>Pseudomonadota</taxon>
        <taxon>Gammaproteobacteria</taxon>
        <taxon>Lysobacterales</taxon>
        <taxon>Rhodanobacteraceae</taxon>
        <taxon>Dokdonella</taxon>
    </lineage>
</organism>
<accession>A0A4R2I2P6</accession>
<evidence type="ECO:0000313" key="3">
    <source>
        <dbReference type="Proteomes" id="UP000294862"/>
    </source>
</evidence>
<dbReference type="EMBL" id="SLWQ01000010">
    <property type="protein sequence ID" value="TCO37268.1"/>
    <property type="molecule type" value="Genomic_DNA"/>
</dbReference>
<name>A0A4R2I2P6_9GAMM</name>
<evidence type="ECO:0000313" key="2">
    <source>
        <dbReference type="EMBL" id="TCO37268.1"/>
    </source>
</evidence>
<keyword evidence="3" id="KW-1185">Reference proteome</keyword>
<dbReference type="Proteomes" id="UP000294862">
    <property type="component" value="Unassembled WGS sequence"/>
</dbReference>
<dbReference type="OrthoDB" id="5289737at2"/>
<evidence type="ECO:0000256" key="1">
    <source>
        <dbReference type="SAM" id="MobiDB-lite"/>
    </source>
</evidence>
<gene>
    <name evidence="2" type="ORF">EV148_11079</name>
</gene>
<dbReference type="AlphaFoldDB" id="A0A4R2I2P6"/>